<keyword evidence="6" id="KW-0961">Cell wall biogenesis/degradation</keyword>
<keyword evidence="3" id="KW-0133">Cell shape</keyword>
<dbReference type="PANTHER" id="PTHR36174">
    <property type="entry name" value="LIPID II:GLYCINE GLYCYLTRANSFERASE"/>
    <property type="match status" value="1"/>
</dbReference>
<dbReference type="Gene3D" id="3.40.630.30">
    <property type="match status" value="1"/>
</dbReference>
<reference evidence="7 8" key="1">
    <citation type="journal article" date="2015" name="Int. J. Syst. Evol. Microbiol.">
        <title>Winogradskyella litoriviva sp. nov., isolated from coastal seawater.</title>
        <authorList>
            <person name="Nedashkovskaya O.I."/>
            <person name="Kukhlevskiy A.D."/>
            <person name="Zhukova N.V."/>
            <person name="Kim S.J."/>
            <person name="Rhee S.K."/>
            <person name="Mikhailov V.V."/>
        </authorList>
    </citation>
    <scope>NUCLEOTIDE SEQUENCE [LARGE SCALE GENOMIC DNA]</scope>
    <source>
        <strain evidence="7 8">KMM6491</strain>
    </source>
</reference>
<dbReference type="EMBL" id="JABRWQ010000007">
    <property type="protein sequence ID" value="NRD24699.1"/>
    <property type="molecule type" value="Genomic_DNA"/>
</dbReference>
<evidence type="ECO:0000313" key="7">
    <source>
        <dbReference type="EMBL" id="NRD24699.1"/>
    </source>
</evidence>
<evidence type="ECO:0000256" key="1">
    <source>
        <dbReference type="ARBA" id="ARBA00009943"/>
    </source>
</evidence>
<dbReference type="RefSeq" id="WP_173302346.1">
    <property type="nucleotide sequence ID" value="NZ_JABRWQ010000007.1"/>
</dbReference>
<keyword evidence="4" id="KW-0573">Peptidoglycan synthesis</keyword>
<evidence type="ECO:0000256" key="6">
    <source>
        <dbReference type="ARBA" id="ARBA00023316"/>
    </source>
</evidence>
<evidence type="ECO:0000256" key="4">
    <source>
        <dbReference type="ARBA" id="ARBA00022984"/>
    </source>
</evidence>
<accession>A0ABX2E8M5</accession>
<proteinExistence type="inferred from homology"/>
<comment type="similarity">
    <text evidence="1">Belongs to the FemABX family.</text>
</comment>
<evidence type="ECO:0000256" key="2">
    <source>
        <dbReference type="ARBA" id="ARBA00022679"/>
    </source>
</evidence>
<protein>
    <submittedName>
        <fullName evidence="7">Peptidoglycan bridge formation glycyltransferase FemA/FemB family protein</fullName>
    </submittedName>
</protein>
<dbReference type="Proteomes" id="UP000805085">
    <property type="component" value="Unassembled WGS sequence"/>
</dbReference>
<evidence type="ECO:0000256" key="5">
    <source>
        <dbReference type="ARBA" id="ARBA00023315"/>
    </source>
</evidence>
<organism evidence="7 8">
    <name type="scientific">Winogradskyella litoriviva</name>
    <dbReference type="NCBI Taxonomy" id="1220182"/>
    <lineage>
        <taxon>Bacteria</taxon>
        <taxon>Pseudomonadati</taxon>
        <taxon>Bacteroidota</taxon>
        <taxon>Flavobacteriia</taxon>
        <taxon>Flavobacteriales</taxon>
        <taxon>Flavobacteriaceae</taxon>
        <taxon>Winogradskyella</taxon>
    </lineage>
</organism>
<dbReference type="InterPro" id="IPR050644">
    <property type="entry name" value="PG_Glycine_Bridge_Synth"/>
</dbReference>
<keyword evidence="2" id="KW-0808">Transferase</keyword>
<comment type="caution">
    <text evidence="7">The sequence shown here is derived from an EMBL/GenBank/DDBJ whole genome shotgun (WGS) entry which is preliminary data.</text>
</comment>
<dbReference type="Pfam" id="PF02388">
    <property type="entry name" value="FemAB"/>
    <property type="match status" value="1"/>
</dbReference>
<evidence type="ECO:0000256" key="3">
    <source>
        <dbReference type="ARBA" id="ARBA00022960"/>
    </source>
</evidence>
<keyword evidence="5" id="KW-0012">Acyltransferase</keyword>
<gene>
    <name evidence="7" type="ORF">HNV10_15700</name>
</gene>
<name>A0ABX2E8M5_9FLAO</name>
<dbReference type="PANTHER" id="PTHR36174:SF1">
    <property type="entry name" value="LIPID II:GLYCINE GLYCYLTRANSFERASE"/>
    <property type="match status" value="1"/>
</dbReference>
<keyword evidence="8" id="KW-1185">Reference proteome</keyword>
<dbReference type="InterPro" id="IPR016181">
    <property type="entry name" value="Acyl_CoA_acyltransferase"/>
</dbReference>
<dbReference type="SUPFAM" id="SSF55729">
    <property type="entry name" value="Acyl-CoA N-acyltransferases (Nat)"/>
    <property type="match status" value="1"/>
</dbReference>
<dbReference type="InterPro" id="IPR003447">
    <property type="entry name" value="FEMABX"/>
</dbReference>
<evidence type="ECO:0000313" key="8">
    <source>
        <dbReference type="Proteomes" id="UP000805085"/>
    </source>
</evidence>
<sequence>MIEVITEQSVWNAAIKQVEHYDFYHTYCYHDLSRKANETPILIKYKDENSLVLLPLLVREIENTEYKDATSVYGYAGVLLLSDNKCFENESFKKELNQYFLDHKIVSVFSRLHPYLNHQEEVLNGLGYISNPGEVVYINLSEPLDIQRQRYSSRLKTHVNKASRLCTIIEGETEAHLRAFMDIYYENMSRVNANDSYFFDESYFIKLMKNQECNVDLSLAICNETQAIIAGAIFIKTDNIVQYHLSGIKEAYLDLNPIKLVIDNMRVKATKEGFKFLNLGGGRSSKQDSLFSFKSSFSKNYKPFKLWKYIINKEVYDNLTKQHLANSCDEDIEIGEFFPAYRSVMSN</sequence>